<dbReference type="PANTHER" id="PTHR42648">
    <property type="entry name" value="TRANSPOSASE, PUTATIVE-RELATED"/>
    <property type="match status" value="1"/>
</dbReference>
<dbReference type="EMBL" id="QGNW01000838">
    <property type="protein sequence ID" value="RVW61490.1"/>
    <property type="molecule type" value="Genomic_DNA"/>
</dbReference>
<comment type="caution">
    <text evidence="3">The sequence shown here is derived from an EMBL/GenBank/DDBJ whole genome shotgun (WGS) entry which is preliminary data.</text>
</comment>
<dbReference type="InterPro" id="IPR039537">
    <property type="entry name" value="Retrotran_Ty1/copia-like"/>
</dbReference>
<evidence type="ECO:0000313" key="3">
    <source>
        <dbReference type="EMBL" id="RVW69994.1"/>
    </source>
</evidence>
<protein>
    <recommendedName>
        <fullName evidence="1">Retroviral polymerase SH3-like domain-containing protein</fullName>
    </recommendedName>
</protein>
<accession>A0A438GCR7</accession>
<sequence>MIMAFKAKVELQLGMPIKAVKFDRGDIQCQALLNRMRLQKEESHIVGYVPSKFVPKTPYELWLRKKPSLHHFHVWGCKAEVRSYNPQSKKLDPKTISGFFVGYCIGSRGFIFYYSSHNTRIIESDRVVYFEDEVNVDPNFVPREIPFGKKHVIIPFHTYHVPNVDVPIVQQPATNQGEHGDQVEPSIPVDDTVIDGITLRRSQRVRRPTISDDYMVYLQEHEYDGYDAYDLVTYQKAIHCPQFPS</sequence>
<evidence type="ECO:0000313" key="2">
    <source>
        <dbReference type="EMBL" id="RVW61490.1"/>
    </source>
</evidence>
<evidence type="ECO:0000313" key="4">
    <source>
        <dbReference type="Proteomes" id="UP000288805"/>
    </source>
</evidence>
<dbReference type="PANTHER" id="PTHR42648:SF28">
    <property type="entry name" value="TRANSPOSON-ENCODED PROTEIN WITH RIBONUCLEASE H-LIKE AND RETROVIRUS ZINC FINGER-LIKE DOMAINS"/>
    <property type="match status" value="1"/>
</dbReference>
<dbReference type="Pfam" id="PF25597">
    <property type="entry name" value="SH3_retrovirus"/>
    <property type="match status" value="1"/>
</dbReference>
<organism evidence="3 4">
    <name type="scientific">Vitis vinifera</name>
    <name type="common">Grape</name>
    <dbReference type="NCBI Taxonomy" id="29760"/>
    <lineage>
        <taxon>Eukaryota</taxon>
        <taxon>Viridiplantae</taxon>
        <taxon>Streptophyta</taxon>
        <taxon>Embryophyta</taxon>
        <taxon>Tracheophyta</taxon>
        <taxon>Spermatophyta</taxon>
        <taxon>Magnoliopsida</taxon>
        <taxon>eudicotyledons</taxon>
        <taxon>Gunneridae</taxon>
        <taxon>Pentapetalae</taxon>
        <taxon>rosids</taxon>
        <taxon>Vitales</taxon>
        <taxon>Vitaceae</taxon>
        <taxon>Viteae</taxon>
        <taxon>Vitis</taxon>
    </lineage>
</organism>
<dbReference type="EMBL" id="QGNW01000476">
    <property type="protein sequence ID" value="RVW69994.1"/>
    <property type="molecule type" value="Genomic_DNA"/>
</dbReference>
<gene>
    <name evidence="3" type="ORF">CK203_065779</name>
    <name evidence="2" type="ORF">CK203_066469</name>
</gene>
<dbReference type="Proteomes" id="UP000288805">
    <property type="component" value="Unassembled WGS sequence"/>
</dbReference>
<evidence type="ECO:0000259" key="1">
    <source>
        <dbReference type="Pfam" id="PF25597"/>
    </source>
</evidence>
<reference evidence="3 4" key="1">
    <citation type="journal article" date="2018" name="PLoS Genet.">
        <title>Population sequencing reveals clonal diversity and ancestral inbreeding in the grapevine cultivar Chardonnay.</title>
        <authorList>
            <person name="Roach M.J."/>
            <person name="Johnson D.L."/>
            <person name="Bohlmann J."/>
            <person name="van Vuuren H.J."/>
            <person name="Jones S.J."/>
            <person name="Pretorius I.S."/>
            <person name="Schmidt S.A."/>
            <person name="Borneman A.R."/>
        </authorList>
    </citation>
    <scope>NUCLEOTIDE SEQUENCE [LARGE SCALE GENOMIC DNA]</scope>
    <source>
        <strain evidence="4">cv. Chardonnay</strain>
        <strain evidence="3">I10V1</strain>
        <tissue evidence="3">Leaf</tissue>
    </source>
</reference>
<feature type="domain" description="Retroviral polymerase SH3-like" evidence="1">
    <location>
        <begin position="77"/>
        <end position="134"/>
    </location>
</feature>
<proteinExistence type="predicted"/>
<dbReference type="InterPro" id="IPR057670">
    <property type="entry name" value="SH3_retrovirus"/>
</dbReference>
<dbReference type="AlphaFoldDB" id="A0A438GCR7"/>
<name>A0A438GCR7_VITVI</name>